<feature type="transmembrane region" description="Helical" evidence="8">
    <location>
        <begin position="270"/>
        <end position="292"/>
    </location>
</feature>
<evidence type="ECO:0000313" key="10">
    <source>
        <dbReference type="Proteomes" id="UP000001070"/>
    </source>
</evidence>
<dbReference type="PANTHER" id="PTHR21143:SF133">
    <property type="entry name" value="GUSTATORY AND PHEROMONE RECEPTOR 32A-RELATED"/>
    <property type="match status" value="1"/>
</dbReference>
<keyword evidence="7 8" id="KW-0807">Transducer</keyword>
<dbReference type="Proteomes" id="UP000001070">
    <property type="component" value="Unassembled WGS sequence"/>
</dbReference>
<keyword evidence="6 8" id="KW-0675">Receptor</keyword>
<comment type="subcellular location">
    <subcellularLocation>
        <location evidence="1 8">Cell membrane</location>
        <topology evidence="1 8">Multi-pass membrane protein</topology>
    </subcellularLocation>
</comment>
<feature type="transmembrane region" description="Helical" evidence="8">
    <location>
        <begin position="48"/>
        <end position="67"/>
    </location>
</feature>
<dbReference type="GO" id="GO:0050909">
    <property type="term" value="P:sensory perception of taste"/>
    <property type="evidence" value="ECO:0007669"/>
    <property type="project" value="InterPro"/>
</dbReference>
<dbReference type="GO" id="GO:0007165">
    <property type="term" value="P:signal transduction"/>
    <property type="evidence" value="ECO:0007669"/>
    <property type="project" value="UniProtKB-KW"/>
</dbReference>
<evidence type="ECO:0000256" key="4">
    <source>
        <dbReference type="ARBA" id="ARBA00022989"/>
    </source>
</evidence>
<feature type="transmembrane region" description="Helical" evidence="8">
    <location>
        <begin position="345"/>
        <end position="364"/>
    </location>
</feature>
<evidence type="ECO:0000256" key="5">
    <source>
        <dbReference type="ARBA" id="ARBA00023136"/>
    </source>
</evidence>
<dbReference type="Pfam" id="PF08395">
    <property type="entry name" value="7tm_7"/>
    <property type="match status" value="1"/>
</dbReference>
<evidence type="ECO:0000256" key="3">
    <source>
        <dbReference type="ARBA" id="ARBA00022692"/>
    </source>
</evidence>
<dbReference type="eggNOG" id="ENOG502TBA1">
    <property type="taxonomic scope" value="Eukaryota"/>
</dbReference>
<dbReference type="OMA" id="IVCNVYF"/>
<dbReference type="PhylomeDB" id="B4JJQ7"/>
<sequence length="369" mass="43012">MCFWPVKLDKERLVKWIMVNRTDHFLSVYFRGLALSCSAQKRSVQRRLTAYLALVLGEMLLQSWRYFRNDWHINDLKEQQQERYQFNAFAKIIDVMNVAYLVAHMLMVSQTLLLRNRERRLLAELPPVRHAGALINVRLHVALECTVTGTALALVIVNSVQGQRIQLLTNLRNLLTTQAVRARYLQVTLLVVRLDTLLLKLQQQVANGRRTDLELRASYAHIVQLARRLSHLYGFSVLMMNILCIGDFIVVFYAYIILWQLDATKVTWLLIWQTFNVMLPTVTKIWILCAVCHNSIQRSQQLLRQITSRRTATRNQVDEFSLQIMQNTVQFAVCGIYQLNLKTMAGMFLFIIETMVIFLQFVQLSNFMG</sequence>
<evidence type="ECO:0000256" key="8">
    <source>
        <dbReference type="RuleBase" id="RU363108"/>
    </source>
</evidence>
<feature type="transmembrane region" description="Helical" evidence="8">
    <location>
        <begin position="95"/>
        <end position="114"/>
    </location>
</feature>
<dbReference type="InParanoid" id="B4JJQ7"/>
<evidence type="ECO:0000256" key="2">
    <source>
        <dbReference type="ARBA" id="ARBA00022475"/>
    </source>
</evidence>
<dbReference type="GO" id="GO:0030425">
    <property type="term" value="C:dendrite"/>
    <property type="evidence" value="ECO:0007669"/>
    <property type="project" value="TreeGrafter"/>
</dbReference>
<evidence type="ECO:0000256" key="7">
    <source>
        <dbReference type="ARBA" id="ARBA00023224"/>
    </source>
</evidence>
<dbReference type="GO" id="GO:0030424">
    <property type="term" value="C:axon"/>
    <property type="evidence" value="ECO:0007669"/>
    <property type="project" value="TreeGrafter"/>
</dbReference>
<reference evidence="9 10" key="1">
    <citation type="journal article" date="2007" name="Nature">
        <title>Evolution of genes and genomes on the Drosophila phylogeny.</title>
        <authorList>
            <consortium name="Drosophila 12 Genomes Consortium"/>
            <person name="Clark A.G."/>
            <person name="Eisen M.B."/>
            <person name="Smith D.R."/>
            <person name="Bergman C.M."/>
            <person name="Oliver B."/>
            <person name="Markow T.A."/>
            <person name="Kaufman T.C."/>
            <person name="Kellis M."/>
            <person name="Gelbart W."/>
            <person name="Iyer V.N."/>
            <person name="Pollard D.A."/>
            <person name="Sackton T.B."/>
            <person name="Larracuente A.M."/>
            <person name="Singh N.D."/>
            <person name="Abad J.P."/>
            <person name="Abt D.N."/>
            <person name="Adryan B."/>
            <person name="Aguade M."/>
            <person name="Akashi H."/>
            <person name="Anderson W.W."/>
            <person name="Aquadro C.F."/>
            <person name="Ardell D.H."/>
            <person name="Arguello R."/>
            <person name="Artieri C.G."/>
            <person name="Barbash D.A."/>
            <person name="Barker D."/>
            <person name="Barsanti P."/>
            <person name="Batterham P."/>
            <person name="Batzoglou S."/>
            <person name="Begun D."/>
            <person name="Bhutkar A."/>
            <person name="Blanco E."/>
            <person name="Bosak S.A."/>
            <person name="Bradley R.K."/>
            <person name="Brand A.D."/>
            <person name="Brent M.R."/>
            <person name="Brooks A.N."/>
            <person name="Brown R.H."/>
            <person name="Butlin R.K."/>
            <person name="Caggese C."/>
            <person name="Calvi B.R."/>
            <person name="Bernardo de Carvalho A."/>
            <person name="Caspi A."/>
            <person name="Castrezana S."/>
            <person name="Celniker S.E."/>
            <person name="Chang J.L."/>
            <person name="Chapple C."/>
            <person name="Chatterji S."/>
            <person name="Chinwalla A."/>
            <person name="Civetta A."/>
            <person name="Clifton S.W."/>
            <person name="Comeron J.M."/>
            <person name="Costello J.C."/>
            <person name="Coyne J.A."/>
            <person name="Daub J."/>
            <person name="David R.G."/>
            <person name="Delcher A.L."/>
            <person name="Delehaunty K."/>
            <person name="Do C.B."/>
            <person name="Ebling H."/>
            <person name="Edwards K."/>
            <person name="Eickbush T."/>
            <person name="Evans J.D."/>
            <person name="Filipski A."/>
            <person name="Findeiss S."/>
            <person name="Freyhult E."/>
            <person name="Fulton L."/>
            <person name="Fulton R."/>
            <person name="Garcia A.C."/>
            <person name="Gardiner A."/>
            <person name="Garfield D.A."/>
            <person name="Garvin B.E."/>
            <person name="Gibson G."/>
            <person name="Gilbert D."/>
            <person name="Gnerre S."/>
            <person name="Godfrey J."/>
            <person name="Good R."/>
            <person name="Gotea V."/>
            <person name="Gravely B."/>
            <person name="Greenberg A.J."/>
            <person name="Griffiths-Jones S."/>
            <person name="Gross S."/>
            <person name="Guigo R."/>
            <person name="Gustafson E.A."/>
            <person name="Haerty W."/>
            <person name="Hahn M.W."/>
            <person name="Halligan D.L."/>
            <person name="Halpern A.L."/>
            <person name="Halter G.M."/>
            <person name="Han M.V."/>
            <person name="Heger A."/>
            <person name="Hillier L."/>
            <person name="Hinrichs A.S."/>
            <person name="Holmes I."/>
            <person name="Hoskins R.A."/>
            <person name="Hubisz M.J."/>
            <person name="Hultmark D."/>
            <person name="Huntley M.A."/>
            <person name="Jaffe D.B."/>
            <person name="Jagadeeshan S."/>
            <person name="Jeck W.R."/>
            <person name="Johnson J."/>
            <person name="Jones C.D."/>
            <person name="Jordan W.C."/>
            <person name="Karpen G.H."/>
            <person name="Kataoka E."/>
            <person name="Keightley P.D."/>
            <person name="Kheradpour P."/>
            <person name="Kirkness E.F."/>
            <person name="Koerich L.B."/>
            <person name="Kristiansen K."/>
            <person name="Kudrna D."/>
            <person name="Kulathinal R.J."/>
            <person name="Kumar S."/>
            <person name="Kwok R."/>
            <person name="Lander E."/>
            <person name="Langley C.H."/>
            <person name="Lapoint R."/>
            <person name="Lazzaro B.P."/>
            <person name="Lee S.J."/>
            <person name="Levesque L."/>
            <person name="Li R."/>
            <person name="Lin C.F."/>
            <person name="Lin M.F."/>
            <person name="Lindblad-Toh K."/>
            <person name="Llopart A."/>
            <person name="Long M."/>
            <person name="Low L."/>
            <person name="Lozovsky E."/>
            <person name="Lu J."/>
            <person name="Luo M."/>
            <person name="Machado C.A."/>
            <person name="Makalowski W."/>
            <person name="Marzo M."/>
            <person name="Matsuda M."/>
            <person name="Matzkin L."/>
            <person name="McAllister B."/>
            <person name="McBride C.S."/>
            <person name="McKernan B."/>
            <person name="McKernan K."/>
            <person name="Mendez-Lago M."/>
            <person name="Minx P."/>
            <person name="Mollenhauer M.U."/>
            <person name="Montooth K."/>
            <person name="Mount S.M."/>
            <person name="Mu X."/>
            <person name="Myers E."/>
            <person name="Negre B."/>
            <person name="Newfeld S."/>
            <person name="Nielsen R."/>
            <person name="Noor M.A."/>
            <person name="O'Grady P."/>
            <person name="Pachter L."/>
            <person name="Papaceit M."/>
            <person name="Parisi M.J."/>
            <person name="Parisi M."/>
            <person name="Parts L."/>
            <person name="Pedersen J.S."/>
            <person name="Pesole G."/>
            <person name="Phillippy A.M."/>
            <person name="Ponting C.P."/>
            <person name="Pop M."/>
            <person name="Porcelli D."/>
            <person name="Powell J.R."/>
            <person name="Prohaska S."/>
            <person name="Pruitt K."/>
            <person name="Puig M."/>
            <person name="Quesneville H."/>
            <person name="Ram K.R."/>
            <person name="Rand D."/>
            <person name="Rasmussen M.D."/>
            <person name="Reed L.K."/>
            <person name="Reenan R."/>
            <person name="Reily A."/>
            <person name="Remington K.A."/>
            <person name="Rieger T.T."/>
            <person name="Ritchie M.G."/>
            <person name="Robin C."/>
            <person name="Rogers Y.H."/>
            <person name="Rohde C."/>
            <person name="Rozas J."/>
            <person name="Rubenfield M.J."/>
            <person name="Ruiz A."/>
            <person name="Russo S."/>
            <person name="Salzberg S.L."/>
            <person name="Sanchez-Gracia A."/>
            <person name="Saranga D.J."/>
            <person name="Sato H."/>
            <person name="Schaeffer S.W."/>
            <person name="Schatz M.C."/>
            <person name="Schlenke T."/>
            <person name="Schwartz R."/>
            <person name="Segarra C."/>
            <person name="Singh R.S."/>
            <person name="Sirot L."/>
            <person name="Sirota M."/>
            <person name="Sisneros N.B."/>
            <person name="Smith C.D."/>
            <person name="Smith T.F."/>
            <person name="Spieth J."/>
            <person name="Stage D.E."/>
            <person name="Stark A."/>
            <person name="Stephan W."/>
            <person name="Strausberg R.L."/>
            <person name="Strempel S."/>
            <person name="Sturgill D."/>
            <person name="Sutton G."/>
            <person name="Sutton G.G."/>
            <person name="Tao W."/>
            <person name="Teichmann S."/>
            <person name="Tobari Y.N."/>
            <person name="Tomimura Y."/>
            <person name="Tsolas J.M."/>
            <person name="Valente V.L."/>
            <person name="Venter E."/>
            <person name="Venter J.C."/>
            <person name="Vicario S."/>
            <person name="Vieira F.G."/>
            <person name="Vilella A.J."/>
            <person name="Villasante A."/>
            <person name="Walenz B."/>
            <person name="Wang J."/>
            <person name="Wasserman M."/>
            <person name="Watts T."/>
            <person name="Wilson D."/>
            <person name="Wilson R.K."/>
            <person name="Wing R.A."/>
            <person name="Wolfner M.F."/>
            <person name="Wong A."/>
            <person name="Wong G.K."/>
            <person name="Wu C.I."/>
            <person name="Wu G."/>
            <person name="Yamamoto D."/>
            <person name="Yang H.P."/>
            <person name="Yang S.P."/>
            <person name="Yorke J.A."/>
            <person name="Yoshida K."/>
            <person name="Zdobnov E."/>
            <person name="Zhang P."/>
            <person name="Zhang Y."/>
            <person name="Zimin A.V."/>
            <person name="Baldwin J."/>
            <person name="Abdouelleil A."/>
            <person name="Abdulkadir J."/>
            <person name="Abebe A."/>
            <person name="Abera B."/>
            <person name="Abreu J."/>
            <person name="Acer S.C."/>
            <person name="Aftuck L."/>
            <person name="Alexander A."/>
            <person name="An P."/>
            <person name="Anderson E."/>
            <person name="Anderson S."/>
            <person name="Arachi H."/>
            <person name="Azer M."/>
            <person name="Bachantsang P."/>
            <person name="Barry A."/>
            <person name="Bayul T."/>
            <person name="Berlin A."/>
            <person name="Bessette D."/>
            <person name="Bloom T."/>
            <person name="Blye J."/>
            <person name="Boguslavskiy L."/>
            <person name="Bonnet C."/>
            <person name="Boukhgalter B."/>
            <person name="Bourzgui I."/>
            <person name="Brown A."/>
            <person name="Cahill P."/>
            <person name="Channer S."/>
            <person name="Cheshatsang Y."/>
            <person name="Chuda L."/>
            <person name="Citroen M."/>
            <person name="Collymore A."/>
            <person name="Cooke P."/>
            <person name="Costello M."/>
            <person name="D'Aco K."/>
            <person name="Daza R."/>
            <person name="De Haan G."/>
            <person name="DeGray S."/>
            <person name="DeMaso C."/>
            <person name="Dhargay N."/>
            <person name="Dooley K."/>
            <person name="Dooley E."/>
            <person name="Doricent M."/>
            <person name="Dorje P."/>
            <person name="Dorjee K."/>
            <person name="Dupes A."/>
            <person name="Elong R."/>
            <person name="Falk J."/>
            <person name="Farina A."/>
            <person name="Faro S."/>
            <person name="Ferguson D."/>
            <person name="Fisher S."/>
            <person name="Foley C.D."/>
            <person name="Franke A."/>
            <person name="Friedrich D."/>
            <person name="Gadbois L."/>
            <person name="Gearin G."/>
            <person name="Gearin C.R."/>
            <person name="Giannoukos G."/>
            <person name="Goode T."/>
            <person name="Graham J."/>
            <person name="Grandbois E."/>
            <person name="Grewal S."/>
            <person name="Gyaltsen K."/>
            <person name="Hafez N."/>
            <person name="Hagos B."/>
            <person name="Hall J."/>
            <person name="Henson C."/>
            <person name="Hollinger A."/>
            <person name="Honan T."/>
            <person name="Huard M.D."/>
            <person name="Hughes L."/>
            <person name="Hurhula B."/>
            <person name="Husby M.E."/>
            <person name="Kamat A."/>
            <person name="Kanga B."/>
            <person name="Kashin S."/>
            <person name="Khazanovich D."/>
            <person name="Kisner P."/>
            <person name="Lance K."/>
            <person name="Lara M."/>
            <person name="Lee W."/>
            <person name="Lennon N."/>
            <person name="Letendre F."/>
            <person name="LeVine R."/>
            <person name="Lipovsky A."/>
            <person name="Liu X."/>
            <person name="Liu J."/>
            <person name="Liu S."/>
            <person name="Lokyitsang T."/>
            <person name="Lokyitsang Y."/>
            <person name="Lubonja R."/>
            <person name="Lui A."/>
            <person name="MacDonald P."/>
            <person name="Magnisalis V."/>
            <person name="Maru K."/>
            <person name="Matthews C."/>
            <person name="McCusker W."/>
            <person name="McDonough S."/>
            <person name="Mehta T."/>
            <person name="Meldrim J."/>
            <person name="Meneus L."/>
            <person name="Mihai O."/>
            <person name="Mihalev A."/>
            <person name="Mihova T."/>
            <person name="Mittelman R."/>
            <person name="Mlenga V."/>
            <person name="Montmayeur A."/>
            <person name="Mulrain L."/>
            <person name="Navidi A."/>
            <person name="Naylor J."/>
            <person name="Negash T."/>
            <person name="Nguyen T."/>
            <person name="Nguyen N."/>
            <person name="Nicol R."/>
            <person name="Norbu C."/>
            <person name="Norbu N."/>
            <person name="Novod N."/>
            <person name="O'Neill B."/>
            <person name="Osman S."/>
            <person name="Markiewicz E."/>
            <person name="Oyono O.L."/>
            <person name="Patti C."/>
            <person name="Phunkhang P."/>
            <person name="Pierre F."/>
            <person name="Priest M."/>
            <person name="Raghuraman S."/>
            <person name="Rege F."/>
            <person name="Reyes R."/>
            <person name="Rise C."/>
            <person name="Rogov P."/>
            <person name="Ross K."/>
            <person name="Ryan E."/>
            <person name="Settipalli S."/>
            <person name="Shea T."/>
            <person name="Sherpa N."/>
            <person name="Shi L."/>
            <person name="Shih D."/>
            <person name="Sparrow T."/>
            <person name="Spaulding J."/>
            <person name="Stalker J."/>
            <person name="Stange-Thomann N."/>
            <person name="Stavropoulos S."/>
            <person name="Stone C."/>
            <person name="Strader C."/>
            <person name="Tesfaye S."/>
            <person name="Thomson T."/>
            <person name="Thoulutsang Y."/>
            <person name="Thoulutsang D."/>
            <person name="Topham K."/>
            <person name="Topping I."/>
            <person name="Tsamla T."/>
            <person name="Vassiliev H."/>
            <person name="Vo A."/>
            <person name="Wangchuk T."/>
            <person name="Wangdi T."/>
            <person name="Weiand M."/>
            <person name="Wilkinson J."/>
            <person name="Wilson A."/>
            <person name="Yadav S."/>
            <person name="Young G."/>
            <person name="Yu Q."/>
            <person name="Zembek L."/>
            <person name="Zhong D."/>
            <person name="Zimmer A."/>
            <person name="Zwirko Z."/>
            <person name="Jaffe D.B."/>
            <person name="Alvarez P."/>
            <person name="Brockman W."/>
            <person name="Butler J."/>
            <person name="Chin C."/>
            <person name="Gnerre S."/>
            <person name="Grabherr M."/>
            <person name="Kleber M."/>
            <person name="Mauceli E."/>
            <person name="MacCallum I."/>
        </authorList>
    </citation>
    <scope>NUCLEOTIDE SEQUENCE [LARGE SCALE GENOMIC DNA]</scope>
    <source>
        <strain evidence="10">Tucson 15287-2541.00</strain>
    </source>
</reference>
<gene>
    <name evidence="9" type="primary">Dgri\GH12204</name>
    <name evidence="9" type="ORF">Dgri_GH12204</name>
</gene>
<organism evidence="10">
    <name type="scientific">Drosophila grimshawi</name>
    <name type="common">Hawaiian fruit fly</name>
    <name type="synonym">Idiomyia grimshawi</name>
    <dbReference type="NCBI Taxonomy" id="7222"/>
    <lineage>
        <taxon>Eukaryota</taxon>
        <taxon>Metazoa</taxon>
        <taxon>Ecdysozoa</taxon>
        <taxon>Arthropoda</taxon>
        <taxon>Hexapoda</taxon>
        <taxon>Insecta</taxon>
        <taxon>Pterygota</taxon>
        <taxon>Neoptera</taxon>
        <taxon>Endopterygota</taxon>
        <taxon>Diptera</taxon>
        <taxon>Brachycera</taxon>
        <taxon>Muscomorpha</taxon>
        <taxon>Ephydroidea</taxon>
        <taxon>Drosophilidae</taxon>
        <taxon>Drosophila</taxon>
        <taxon>Hawaiian Drosophila</taxon>
    </lineage>
</organism>
<proteinExistence type="inferred from homology"/>
<comment type="similarity">
    <text evidence="8">Belongs to the insect chemoreceptor superfamily. Gustatory receptor (GR) family.</text>
</comment>
<keyword evidence="4 8" id="KW-1133">Transmembrane helix</keyword>
<dbReference type="InterPro" id="IPR013604">
    <property type="entry name" value="7TM_chemorcpt"/>
</dbReference>
<name>B4JJQ7_DROGR</name>
<protein>
    <recommendedName>
        <fullName evidence="8">Gustatory receptor</fullName>
    </recommendedName>
</protein>
<dbReference type="GO" id="GO:0043025">
    <property type="term" value="C:neuronal cell body"/>
    <property type="evidence" value="ECO:0007669"/>
    <property type="project" value="TreeGrafter"/>
</dbReference>
<dbReference type="HOGENOM" id="CLU_814509_0_0_1"/>
<feature type="transmembrane region" description="Helical" evidence="8">
    <location>
        <begin position="232"/>
        <end position="258"/>
    </location>
</feature>
<dbReference type="AlphaFoldDB" id="B4JJQ7"/>
<dbReference type="GO" id="GO:0008049">
    <property type="term" value="P:male courtship behavior"/>
    <property type="evidence" value="ECO:0007669"/>
    <property type="project" value="TreeGrafter"/>
</dbReference>
<comment type="function">
    <text evidence="8">Gustatory receptor which mediates acceptance or avoidance behavior, depending on its substrates.</text>
</comment>
<dbReference type="FunCoup" id="B4JJQ7">
    <property type="interactions" value="8"/>
</dbReference>
<accession>B4JJQ7</accession>
<dbReference type="GO" id="GO:0007635">
    <property type="term" value="P:chemosensory behavior"/>
    <property type="evidence" value="ECO:0007669"/>
    <property type="project" value="TreeGrafter"/>
</dbReference>
<evidence type="ECO:0000256" key="6">
    <source>
        <dbReference type="ARBA" id="ARBA00023170"/>
    </source>
</evidence>
<dbReference type="PANTHER" id="PTHR21143">
    <property type="entry name" value="INVERTEBRATE GUSTATORY RECEPTOR"/>
    <property type="match status" value="1"/>
</dbReference>
<comment type="caution">
    <text evidence="8">Lacks conserved residue(s) required for the propagation of feature annotation.</text>
</comment>
<evidence type="ECO:0000256" key="1">
    <source>
        <dbReference type="ARBA" id="ARBA00004651"/>
    </source>
</evidence>
<evidence type="ECO:0000313" key="9">
    <source>
        <dbReference type="EMBL" id="EDV99809.1"/>
    </source>
</evidence>
<keyword evidence="10" id="KW-1185">Reference proteome</keyword>
<dbReference type="EMBL" id="CH916370">
    <property type="protein sequence ID" value="EDV99809.1"/>
    <property type="molecule type" value="Genomic_DNA"/>
</dbReference>
<keyword evidence="2 8" id="KW-1003">Cell membrane</keyword>
<keyword evidence="5 8" id="KW-0472">Membrane</keyword>
<dbReference type="GO" id="GO:0005886">
    <property type="term" value="C:plasma membrane"/>
    <property type="evidence" value="ECO:0007669"/>
    <property type="project" value="UniProtKB-SubCell"/>
</dbReference>
<keyword evidence="3 8" id="KW-0812">Transmembrane</keyword>